<dbReference type="HOGENOM" id="CLU_2866829_0_0_6"/>
<dbReference type="AlphaFoldDB" id="A0A068QV07"/>
<evidence type="ECO:0000313" key="2">
    <source>
        <dbReference type="EMBL" id="CDG17690.1"/>
    </source>
</evidence>
<reference evidence="2 3" key="1">
    <citation type="submission" date="2013-07" db="EMBL/GenBank/DDBJ databases">
        <authorList>
            <person name="Genoscope - CEA"/>
        </authorList>
    </citation>
    <scope>NUCLEOTIDE SEQUENCE [LARGE SCALE GENOMIC DNA]</scope>
    <source>
        <strain evidence="3">FRM16 / DSM 17909</strain>
    </source>
</reference>
<name>A0A068QV07_9GAMM</name>
<dbReference type="RefSeq" id="WP_045970557.1">
    <property type="nucleotide sequence ID" value="NZ_CAWMED010000001.1"/>
</dbReference>
<dbReference type="KEGG" id="xdo:XDD1_1991"/>
<feature type="chain" id="PRO_5001654404" evidence="1">
    <location>
        <begin position="25"/>
        <end position="60"/>
    </location>
</feature>
<dbReference type="Proteomes" id="UP000032721">
    <property type="component" value="Chromosome"/>
</dbReference>
<proteinExistence type="predicted"/>
<organism evidence="2 3">
    <name type="scientific">Xenorhabdus doucetiae</name>
    <dbReference type="NCBI Taxonomy" id="351671"/>
    <lineage>
        <taxon>Bacteria</taxon>
        <taxon>Pseudomonadati</taxon>
        <taxon>Pseudomonadota</taxon>
        <taxon>Gammaproteobacteria</taxon>
        <taxon>Enterobacterales</taxon>
        <taxon>Morganellaceae</taxon>
        <taxon>Xenorhabdus</taxon>
    </lineage>
</organism>
<dbReference type="EMBL" id="FO704550">
    <property type="protein sequence ID" value="CDG17690.1"/>
    <property type="molecule type" value="Genomic_DNA"/>
</dbReference>
<accession>A0A068QV07</accession>
<gene>
    <name evidence="2" type="ORF">XDD1_1991</name>
</gene>
<evidence type="ECO:0000256" key="1">
    <source>
        <dbReference type="SAM" id="SignalP"/>
    </source>
</evidence>
<evidence type="ECO:0000313" key="3">
    <source>
        <dbReference type="Proteomes" id="UP000032721"/>
    </source>
</evidence>
<feature type="signal peptide" evidence="1">
    <location>
        <begin position="1"/>
        <end position="24"/>
    </location>
</feature>
<keyword evidence="1" id="KW-0732">Signal</keyword>
<sequence length="60" mass="6267">MNKKLAACMFSLILGAVVTTNASAYTAGFFPGKYGEALKGLCNLIPDGGLVLKLTKDLCL</sequence>
<dbReference type="STRING" id="351671.XDD1_1991"/>
<protein>
    <submittedName>
        <fullName evidence="2">Uncharacterized protein</fullName>
    </submittedName>
</protein>